<dbReference type="AlphaFoldDB" id="A0A543NJT0"/>
<keyword evidence="5" id="KW-1185">Reference proteome</keyword>
<sequence>MRVAITGASGLIGTALGRSLTEDGHEVLRLVRRSPHDMAEVEWDPSGGEVDTARLDGVDAVVHLAGAPLGPARWTAEYKRRIRDSRIMGTRTLATALAAMENPPAHLLSGSAVGFYGDTGSDTATEHSPPGSGFLAGVVREWEAATEPAERAGVPVTHLRTGIVLARSGGMLGTVLPLFRLGLGGKLGNGRQFVSWISLRDEVAAIRFLLGRGDITGPVNLCAPGAVSNAAYTRAVAKAVRRPAVFTVPAFAMRAALGGFADEAALVSQRVTPQRLLDSGFSFHHSDVRTAVSDIVGGGSGP</sequence>
<dbReference type="OrthoDB" id="9801773at2"/>
<comment type="caution">
    <text evidence="4">The sequence shown here is derived from an EMBL/GenBank/DDBJ whole genome shotgun (WGS) entry which is preliminary data.</text>
</comment>
<evidence type="ECO:0000313" key="5">
    <source>
        <dbReference type="Proteomes" id="UP000317422"/>
    </source>
</evidence>
<dbReference type="NCBIfam" id="TIGR01777">
    <property type="entry name" value="yfcH"/>
    <property type="match status" value="1"/>
</dbReference>
<dbReference type="EMBL" id="VFQC01000001">
    <property type="protein sequence ID" value="TQN32054.1"/>
    <property type="molecule type" value="Genomic_DNA"/>
</dbReference>
<dbReference type="Pfam" id="PF08338">
    <property type="entry name" value="DUF1731"/>
    <property type="match status" value="1"/>
</dbReference>
<name>A0A543NJT0_9ACTN</name>
<dbReference type="Pfam" id="PF01370">
    <property type="entry name" value="Epimerase"/>
    <property type="match status" value="1"/>
</dbReference>
<dbReference type="Proteomes" id="UP000317422">
    <property type="component" value="Unassembled WGS sequence"/>
</dbReference>
<dbReference type="PANTHER" id="PTHR11092:SF0">
    <property type="entry name" value="EPIMERASE FAMILY PROTEIN SDR39U1"/>
    <property type="match status" value="1"/>
</dbReference>
<accession>A0A543NJT0</accession>
<reference evidence="4 5" key="1">
    <citation type="submission" date="2019-06" db="EMBL/GenBank/DDBJ databases">
        <title>Sequencing the genomes of 1000 actinobacteria strains.</title>
        <authorList>
            <person name="Klenk H.-P."/>
        </authorList>
    </citation>
    <scope>NUCLEOTIDE SEQUENCE [LARGE SCALE GENOMIC DNA]</scope>
    <source>
        <strain evidence="4 5">DSM 45015</strain>
    </source>
</reference>
<proteinExistence type="inferred from homology"/>
<dbReference type="PANTHER" id="PTHR11092">
    <property type="entry name" value="SUGAR NUCLEOTIDE EPIMERASE RELATED"/>
    <property type="match status" value="1"/>
</dbReference>
<gene>
    <name evidence="4" type="ORF">FHX37_1979</name>
</gene>
<dbReference type="InterPro" id="IPR010099">
    <property type="entry name" value="SDR39U1"/>
</dbReference>
<dbReference type="Gene3D" id="3.40.50.720">
    <property type="entry name" value="NAD(P)-binding Rossmann-like Domain"/>
    <property type="match status" value="1"/>
</dbReference>
<feature type="domain" description="NAD-dependent epimerase/dehydratase" evidence="2">
    <location>
        <begin position="3"/>
        <end position="217"/>
    </location>
</feature>
<evidence type="ECO:0000259" key="3">
    <source>
        <dbReference type="Pfam" id="PF08338"/>
    </source>
</evidence>
<evidence type="ECO:0000259" key="2">
    <source>
        <dbReference type="Pfam" id="PF01370"/>
    </source>
</evidence>
<dbReference type="SUPFAM" id="SSF51735">
    <property type="entry name" value="NAD(P)-binding Rossmann-fold domains"/>
    <property type="match status" value="1"/>
</dbReference>
<feature type="domain" description="DUF1731" evidence="3">
    <location>
        <begin position="248"/>
        <end position="295"/>
    </location>
</feature>
<dbReference type="InterPro" id="IPR036291">
    <property type="entry name" value="NAD(P)-bd_dom_sf"/>
</dbReference>
<dbReference type="InterPro" id="IPR001509">
    <property type="entry name" value="Epimerase_deHydtase"/>
</dbReference>
<dbReference type="RefSeq" id="WP_141923614.1">
    <property type="nucleotide sequence ID" value="NZ_VFQC01000001.1"/>
</dbReference>
<evidence type="ECO:0008006" key="6">
    <source>
        <dbReference type="Google" id="ProtNLM"/>
    </source>
</evidence>
<dbReference type="InterPro" id="IPR013549">
    <property type="entry name" value="DUF1731"/>
</dbReference>
<evidence type="ECO:0000256" key="1">
    <source>
        <dbReference type="ARBA" id="ARBA00009353"/>
    </source>
</evidence>
<protein>
    <recommendedName>
        <fullName evidence="6">TIGR01777 family protein</fullName>
    </recommendedName>
</protein>
<evidence type="ECO:0000313" key="4">
    <source>
        <dbReference type="EMBL" id="TQN32054.1"/>
    </source>
</evidence>
<organism evidence="4 5">
    <name type="scientific">Haloactinospora alba</name>
    <dbReference type="NCBI Taxonomy" id="405555"/>
    <lineage>
        <taxon>Bacteria</taxon>
        <taxon>Bacillati</taxon>
        <taxon>Actinomycetota</taxon>
        <taxon>Actinomycetes</taxon>
        <taxon>Streptosporangiales</taxon>
        <taxon>Nocardiopsidaceae</taxon>
        <taxon>Haloactinospora</taxon>
    </lineage>
</organism>
<comment type="similarity">
    <text evidence="1">Belongs to the NAD(P)-dependent epimerase/dehydratase family. SDR39U1 subfamily.</text>
</comment>